<proteinExistence type="predicted"/>
<dbReference type="InterPro" id="IPR036322">
    <property type="entry name" value="WD40_repeat_dom_sf"/>
</dbReference>
<dbReference type="AlphaFoldDB" id="A0A2C5YG26"/>
<dbReference type="PANTHER" id="PTHR44163:SF1">
    <property type="entry name" value="U3 SMALL NUCLEOLAR RNA-ASSOCIATED PROTEIN 4 HOMOLOG"/>
    <property type="match status" value="1"/>
</dbReference>
<protein>
    <submittedName>
        <fullName evidence="3">Uncharacterized protein</fullName>
    </submittedName>
</protein>
<dbReference type="PANTHER" id="PTHR44163">
    <property type="entry name" value="U3 SMALL NUCLEOLAR RNA-ASSOCIATED PROTEIN 4 HOMOLOG"/>
    <property type="match status" value="1"/>
</dbReference>
<comment type="caution">
    <text evidence="3">The sequence shown here is derived from an EMBL/GenBank/DDBJ whole genome shotgun (WGS) entry which is preliminary data.</text>
</comment>
<dbReference type="OrthoDB" id="8883818at2759"/>
<evidence type="ECO:0000313" key="3">
    <source>
        <dbReference type="EMBL" id="PHH66252.1"/>
    </source>
</evidence>
<gene>
    <name evidence="3" type="ORF">CDD81_7845</name>
</gene>
<feature type="region of interest" description="Disordered" evidence="2">
    <location>
        <begin position="578"/>
        <end position="602"/>
    </location>
</feature>
<dbReference type="Gene3D" id="2.130.10.10">
    <property type="entry name" value="YVTN repeat-like/Quinoprotein amine dehydrogenase"/>
    <property type="match status" value="2"/>
</dbReference>
<evidence type="ECO:0000256" key="2">
    <source>
        <dbReference type="SAM" id="MobiDB-lite"/>
    </source>
</evidence>
<feature type="compositionally biased region" description="Low complexity" evidence="2">
    <location>
        <begin position="584"/>
        <end position="594"/>
    </location>
</feature>
<keyword evidence="1" id="KW-0853">WD repeat</keyword>
<keyword evidence="4" id="KW-1185">Reference proteome</keyword>
<name>A0A2C5YG26_9HYPO</name>
<dbReference type="STRING" id="1399860.A0A2C5YG26"/>
<sequence>MDIHRCRFVPYQPSAVNALAFSNPKPKSLKQVADPRLALGRANGDIEIWNPANGAWHQEMVIRGGKDRSIDGLVWLNSDGDGNDKPRLFSIGYTSTVTEWDLERAKPKRHASGQHGDIWCIAAQPAASDDKLAKESSPAPVLLAGTIDGELAQYSIEHDDLYFQRTLVRSSKKKTRMVSIAYQSHRIVIVGCSDSTIRAFDTYKGQPTRKMTLGSDLAGGAKDIIVWAVKCLPGGNIVSGDSTGHICIWDGETYTQTQRIEGHKQDVLSLAISADGTCIMSGGMDRRTNLYKQNTGTERRWSKVTGRRYHDHDVKSMASFEFGRISIVVSGGPDANLVVLPFRELGREYHRTIGNLPQQPPIAGACNARLIISWWERQVHIWALRKPVTELLDASSEGVNLDKNRKLLKTIMIKGDSNITSVTIDKDGTLLIVSTATDVKAFRLEHKNPVKPSDVHVRSIQLPQKLTHLGATQVKLSPDARWLCLIQEGSRVLIVGLRRGQELGDSESTILSTQRMPRIRRDILPHQRMSGLTNYTRTITQAVFSADSKMLAVADLAGYIDAWIMRDHEATLRPVNAVDRADEASSSSDSASSSDENETVDAHRQWIRTRNVKSIPKLSSSPCVLSFTNTIAESLDQIEKRQLENYEAMVASDYVLVAITMTWDFIAVHPRNGSLTAWSRRNRRQALPEQIAALTLPKGVIWKGSRAWAYGINYLVMLDMSQDMPRPRSNTEPTAATPGTKRKRQETDSGAGGKMAKENLQPHKIRKHQVNGKFEDIDVGVVPRSLDDASDEEAANTGGELSRLRNSAVAKTEGSGQGSSDDAGKRKKWWMTLKYRPILGVVPLDTTNEEKLEVALVERPMWDVDMPERLVTDDDRWR</sequence>
<dbReference type="InterPro" id="IPR015943">
    <property type="entry name" value="WD40/YVTN_repeat-like_dom_sf"/>
</dbReference>
<dbReference type="SMART" id="SM00320">
    <property type="entry name" value="WD40"/>
    <property type="match status" value="7"/>
</dbReference>
<organism evidence="3 4">
    <name type="scientific">Ophiocordyceps australis</name>
    <dbReference type="NCBI Taxonomy" id="1399860"/>
    <lineage>
        <taxon>Eukaryota</taxon>
        <taxon>Fungi</taxon>
        <taxon>Dikarya</taxon>
        <taxon>Ascomycota</taxon>
        <taxon>Pezizomycotina</taxon>
        <taxon>Sordariomycetes</taxon>
        <taxon>Hypocreomycetidae</taxon>
        <taxon>Hypocreales</taxon>
        <taxon>Ophiocordycipitaceae</taxon>
        <taxon>Ophiocordyceps</taxon>
    </lineage>
</organism>
<dbReference type="GO" id="GO:0030686">
    <property type="term" value="C:90S preribosome"/>
    <property type="evidence" value="ECO:0007669"/>
    <property type="project" value="InterPro"/>
</dbReference>
<dbReference type="GO" id="GO:0034455">
    <property type="term" value="C:t-UTP complex"/>
    <property type="evidence" value="ECO:0007669"/>
    <property type="project" value="TreeGrafter"/>
</dbReference>
<dbReference type="InterPro" id="IPR046351">
    <property type="entry name" value="UTP4"/>
</dbReference>
<evidence type="ECO:0000313" key="4">
    <source>
        <dbReference type="Proteomes" id="UP000226192"/>
    </source>
</evidence>
<accession>A0A2C5YG26</accession>
<evidence type="ECO:0000256" key="1">
    <source>
        <dbReference type="PROSITE-ProRule" id="PRU00221"/>
    </source>
</evidence>
<feature type="repeat" description="WD" evidence="1">
    <location>
        <begin position="260"/>
        <end position="301"/>
    </location>
</feature>
<dbReference type="GO" id="GO:0000462">
    <property type="term" value="P:maturation of SSU-rRNA from tricistronic rRNA transcript (SSU-rRNA, 5.8S rRNA, LSU-rRNA)"/>
    <property type="evidence" value="ECO:0007669"/>
    <property type="project" value="InterPro"/>
</dbReference>
<dbReference type="InterPro" id="IPR001680">
    <property type="entry name" value="WD40_rpt"/>
</dbReference>
<dbReference type="PROSITE" id="PS50082">
    <property type="entry name" value="WD_REPEATS_2"/>
    <property type="match status" value="1"/>
</dbReference>
<dbReference type="Pfam" id="PF00400">
    <property type="entry name" value="WD40"/>
    <property type="match status" value="1"/>
</dbReference>
<feature type="region of interest" description="Disordered" evidence="2">
    <location>
        <begin position="788"/>
        <end position="825"/>
    </location>
</feature>
<reference evidence="3 4" key="1">
    <citation type="submission" date="2017-06" db="EMBL/GenBank/DDBJ databases">
        <title>Ant-infecting Ophiocordyceps genomes reveal a high diversity of potential behavioral manipulation genes and a possible major role for enterotoxins.</title>
        <authorList>
            <person name="De Bekker C."/>
            <person name="Evans H.C."/>
            <person name="Brachmann A."/>
            <person name="Hughes D.P."/>
        </authorList>
    </citation>
    <scope>NUCLEOTIDE SEQUENCE [LARGE SCALE GENOMIC DNA]</scope>
    <source>
        <strain evidence="3 4">Map64</strain>
    </source>
</reference>
<dbReference type="GO" id="GO:0003723">
    <property type="term" value="F:RNA binding"/>
    <property type="evidence" value="ECO:0007669"/>
    <property type="project" value="TreeGrafter"/>
</dbReference>
<dbReference type="EMBL" id="NJET01000009">
    <property type="protein sequence ID" value="PHH66252.1"/>
    <property type="molecule type" value="Genomic_DNA"/>
</dbReference>
<dbReference type="SUPFAM" id="SSF50978">
    <property type="entry name" value="WD40 repeat-like"/>
    <property type="match status" value="2"/>
</dbReference>
<dbReference type="GO" id="GO:0032040">
    <property type="term" value="C:small-subunit processome"/>
    <property type="evidence" value="ECO:0007669"/>
    <property type="project" value="TreeGrafter"/>
</dbReference>
<feature type="region of interest" description="Disordered" evidence="2">
    <location>
        <begin position="724"/>
        <end position="769"/>
    </location>
</feature>
<dbReference type="Proteomes" id="UP000226192">
    <property type="component" value="Unassembled WGS sequence"/>
</dbReference>